<evidence type="ECO:0000313" key="2">
    <source>
        <dbReference type="Proteomes" id="UP000466848"/>
    </source>
</evidence>
<name>A0A858BWB6_9FIRM</name>
<dbReference type="EMBL" id="CP048649">
    <property type="protein sequence ID" value="QIB69388.1"/>
    <property type="molecule type" value="Genomic_DNA"/>
</dbReference>
<proteinExistence type="predicted"/>
<gene>
    <name evidence="1" type="ORF">Ami103574_08635</name>
</gene>
<evidence type="ECO:0000313" key="1">
    <source>
        <dbReference type="EMBL" id="QIB69388.1"/>
    </source>
</evidence>
<protein>
    <submittedName>
        <fullName evidence="1">Uncharacterized protein</fullName>
    </submittedName>
</protein>
<dbReference type="RefSeq" id="WP_163066603.1">
    <property type="nucleotide sequence ID" value="NZ_CP048649.1"/>
</dbReference>
<keyword evidence="2" id="KW-1185">Reference proteome</keyword>
<dbReference type="Proteomes" id="UP000466848">
    <property type="component" value="Chromosome"/>
</dbReference>
<dbReference type="KEGG" id="abut:Ami103574_08635"/>
<reference evidence="1 2" key="1">
    <citation type="submission" date="2020-02" db="EMBL/GenBank/DDBJ databases">
        <authorList>
            <person name="Kim Y.B."/>
            <person name="Roh S.W."/>
        </authorList>
    </citation>
    <scope>NUCLEOTIDE SEQUENCE [LARGE SCALE GENOMIC DNA]</scope>
    <source>
        <strain evidence="1 2">DSM 103574</strain>
    </source>
</reference>
<accession>A0A858BWB6</accession>
<organism evidence="1 2">
    <name type="scientific">Aminipila butyrica</name>
    <dbReference type="NCBI Taxonomy" id="433296"/>
    <lineage>
        <taxon>Bacteria</taxon>
        <taxon>Bacillati</taxon>
        <taxon>Bacillota</taxon>
        <taxon>Clostridia</taxon>
        <taxon>Peptostreptococcales</taxon>
        <taxon>Anaerovoracaceae</taxon>
        <taxon>Aminipila</taxon>
    </lineage>
</organism>
<sequence length="80" mass="8495">MVIGKQILICTVVGVLFAAGQSSSDQRVANIIGKAQQVVCRDYTVSEVKSACFQAASGVEKATGRLKNAARYVEETMVSL</sequence>
<dbReference type="AlphaFoldDB" id="A0A858BWB6"/>